<reference evidence="3" key="1">
    <citation type="submission" date="2023-06" db="EMBL/GenBank/DDBJ databases">
        <authorList>
            <person name="Delattre M."/>
        </authorList>
    </citation>
    <scope>NUCLEOTIDE SEQUENCE</scope>
    <source>
        <strain evidence="3">AF72</strain>
    </source>
</reference>
<evidence type="ECO:0000313" key="4">
    <source>
        <dbReference type="Proteomes" id="UP001177023"/>
    </source>
</evidence>
<feature type="signal peptide" evidence="1">
    <location>
        <begin position="1"/>
        <end position="21"/>
    </location>
</feature>
<dbReference type="InterPro" id="IPR016186">
    <property type="entry name" value="C-type_lectin-like/link_sf"/>
</dbReference>
<dbReference type="PROSITE" id="PS50041">
    <property type="entry name" value="C_TYPE_LECTIN_2"/>
    <property type="match status" value="2"/>
</dbReference>
<name>A0AA36CX73_9BILA</name>
<dbReference type="SMART" id="SM00034">
    <property type="entry name" value="CLECT"/>
    <property type="match status" value="2"/>
</dbReference>
<dbReference type="SUPFAM" id="SSF56436">
    <property type="entry name" value="C-type lectin-like"/>
    <property type="match status" value="2"/>
</dbReference>
<dbReference type="Pfam" id="PF00059">
    <property type="entry name" value="Lectin_C"/>
    <property type="match status" value="1"/>
</dbReference>
<dbReference type="EMBL" id="CATQJA010002648">
    <property type="protein sequence ID" value="CAJ0577001.1"/>
    <property type="molecule type" value="Genomic_DNA"/>
</dbReference>
<gene>
    <name evidence="3" type="ORF">MSPICULIGERA_LOCUS15281</name>
</gene>
<evidence type="ECO:0000313" key="3">
    <source>
        <dbReference type="EMBL" id="CAJ0577001.1"/>
    </source>
</evidence>
<dbReference type="InterPro" id="IPR016187">
    <property type="entry name" value="CTDL_fold"/>
</dbReference>
<proteinExistence type="predicted"/>
<sequence length="315" mass="35880">MEAKLSRTPLIFLGFLGLALCQTCPDGWQEVNDDCIYIGTEAWDYDHVVRSCVQKGGYPAIIGNIFLNNVIQQAFQKAGVSRAYIGLARYNTQWRYANGKNITYQRWMNGEPRSDQYKGVMEVNSGYWATDDDFRNLTYACTQKKVQVTCDDGWKGFGDSCYKYSDFATYTDENGTHWNLYNFTQAEAQCREMGTHLASIHSQSEMAFVYELIKTNLTEDFADSMVEDENGCTHMWAYTGLYHNAIKNYTVWTDGTPLDFIGQDAIKQYNTASMELLNDFGDCYDIDIDDNPASYVYWEAALPLARYVCEKPGGA</sequence>
<feature type="chain" id="PRO_5041446137" description="C-type lectin domain-containing protein" evidence="1">
    <location>
        <begin position="22"/>
        <end position="315"/>
    </location>
</feature>
<feature type="domain" description="C-type lectin" evidence="2">
    <location>
        <begin position="31"/>
        <end position="142"/>
    </location>
</feature>
<organism evidence="3 4">
    <name type="scientific">Mesorhabditis spiculigera</name>
    <dbReference type="NCBI Taxonomy" id="96644"/>
    <lineage>
        <taxon>Eukaryota</taxon>
        <taxon>Metazoa</taxon>
        <taxon>Ecdysozoa</taxon>
        <taxon>Nematoda</taxon>
        <taxon>Chromadorea</taxon>
        <taxon>Rhabditida</taxon>
        <taxon>Rhabditina</taxon>
        <taxon>Rhabditomorpha</taxon>
        <taxon>Rhabditoidea</taxon>
        <taxon>Rhabditidae</taxon>
        <taxon>Mesorhabditinae</taxon>
        <taxon>Mesorhabditis</taxon>
    </lineage>
</organism>
<dbReference type="InterPro" id="IPR001304">
    <property type="entry name" value="C-type_lectin-like"/>
</dbReference>
<dbReference type="Proteomes" id="UP001177023">
    <property type="component" value="Unassembled WGS sequence"/>
</dbReference>
<feature type="domain" description="C-type lectin" evidence="2">
    <location>
        <begin position="157"/>
        <end position="299"/>
    </location>
</feature>
<evidence type="ECO:0000256" key="1">
    <source>
        <dbReference type="SAM" id="SignalP"/>
    </source>
</evidence>
<accession>A0AA36CX73</accession>
<dbReference type="PANTHER" id="PTHR22803">
    <property type="entry name" value="MANNOSE, PHOSPHOLIPASE, LECTIN RECEPTOR RELATED"/>
    <property type="match status" value="1"/>
</dbReference>
<keyword evidence="1" id="KW-0732">Signal</keyword>
<dbReference type="Gene3D" id="3.10.100.10">
    <property type="entry name" value="Mannose-Binding Protein A, subunit A"/>
    <property type="match status" value="2"/>
</dbReference>
<feature type="non-terminal residue" evidence="3">
    <location>
        <position position="315"/>
    </location>
</feature>
<dbReference type="AlphaFoldDB" id="A0AA36CX73"/>
<dbReference type="InterPro" id="IPR050111">
    <property type="entry name" value="C-type_lectin/snaclec_domain"/>
</dbReference>
<protein>
    <recommendedName>
        <fullName evidence="2">C-type lectin domain-containing protein</fullName>
    </recommendedName>
</protein>
<comment type="caution">
    <text evidence="3">The sequence shown here is derived from an EMBL/GenBank/DDBJ whole genome shotgun (WGS) entry which is preliminary data.</text>
</comment>
<keyword evidence="4" id="KW-1185">Reference proteome</keyword>
<evidence type="ECO:0000259" key="2">
    <source>
        <dbReference type="PROSITE" id="PS50041"/>
    </source>
</evidence>